<dbReference type="OrthoDB" id="7144at2157"/>
<keyword evidence="1" id="KW-0699">rRNA-binding</keyword>
<keyword evidence="3 7" id="KW-0689">Ribosomal protein</keyword>
<sequence>MESVTVEIPEDFTPSYDDGVFTLSNGSEVSKKMEHALVDVEIDGQEVEFSTPSTKKDIKSILSTFKSHVENMIEGLQDEHVYKMKGVYAHFPMTIKQEGEQVAIENFMGERNPRTVDIMEGVTVEVDGEDLTLRGADKDAVSQTAARIEQICHKGDRDPRTFQDGVYITSKGEEQ</sequence>
<evidence type="ECO:0000256" key="1">
    <source>
        <dbReference type="ARBA" id="ARBA00022730"/>
    </source>
</evidence>
<dbReference type="PANTHER" id="PTHR11655:SF16">
    <property type="entry name" value="60S RIBOSOMAL PROTEIN L9"/>
    <property type="match status" value="1"/>
</dbReference>
<reference evidence="8" key="1">
    <citation type="submission" date="2019-05" db="EMBL/GenBank/DDBJ databases">
        <title>Candidatus Nanohalobium constans, a novel model system to study the DPANN nano-sized archaea: genomic and physiological characterization of a nanoarchaeon co-cultured with its chitinotrophic host.</title>
        <authorList>
            <person name="La Cono V."/>
            <person name="Arcadi E."/>
            <person name="Crisafi F."/>
            <person name="Denaro R."/>
            <person name="La Spada G."/>
            <person name="Messina E."/>
            <person name="Smedile F."/>
            <person name="Toshchakov S.V."/>
            <person name="Shevchenko M.A."/>
            <person name="Golyshin P.N."/>
            <person name="Golyshina O.V."/>
            <person name="Ferrer M."/>
            <person name="Rohde M."/>
            <person name="Mushegian A."/>
            <person name="Sorokin D.Y."/>
            <person name="Giuliano L."/>
            <person name="Yakimov M.M."/>
        </authorList>
    </citation>
    <scope>NUCLEOTIDE SEQUENCE [LARGE SCALE GENOMIC DNA]</scope>
    <source>
        <strain evidence="8">LC1Nh</strain>
    </source>
</reference>
<evidence type="ECO:0000259" key="6">
    <source>
        <dbReference type="Pfam" id="PF00347"/>
    </source>
</evidence>
<dbReference type="Gene3D" id="3.90.930.12">
    <property type="entry name" value="Ribosomal protein L6, alpha-beta domain"/>
    <property type="match status" value="2"/>
</dbReference>
<keyword evidence="8" id="KW-1185">Reference proteome</keyword>
<keyword evidence="2" id="KW-0694">RNA-binding</keyword>
<dbReference type="KEGG" id="ncon:LC1Nh_1100"/>
<keyword evidence="4" id="KW-0687">Ribonucleoprotein</keyword>
<dbReference type="GO" id="GO:0003735">
    <property type="term" value="F:structural constituent of ribosome"/>
    <property type="evidence" value="ECO:0007669"/>
    <property type="project" value="InterPro"/>
</dbReference>
<dbReference type="InterPro" id="IPR036789">
    <property type="entry name" value="Ribosomal_uL6-like_a/b-dom_sf"/>
</dbReference>
<dbReference type="RefSeq" id="WP_153550717.1">
    <property type="nucleotide sequence ID" value="NZ_CP040089.1"/>
</dbReference>
<organism evidence="7 8">
    <name type="scientific">Candidatus Nanohalobium constans</name>
    <dbReference type="NCBI Taxonomy" id="2565781"/>
    <lineage>
        <taxon>Archaea</taxon>
        <taxon>Candidatus Nanohalarchaeota</taxon>
        <taxon>Candidatus Nanohalobia</taxon>
        <taxon>Candidatus Nanohalobiales</taxon>
        <taxon>Candidatus Nanohalobiaceae</taxon>
        <taxon>Candidatus Nanohalobium</taxon>
    </lineage>
</organism>
<dbReference type="Proteomes" id="UP000377803">
    <property type="component" value="Chromosome"/>
</dbReference>
<dbReference type="NCBIfam" id="NF004037">
    <property type="entry name" value="PRK05518.1"/>
    <property type="match status" value="1"/>
</dbReference>
<dbReference type="PIRSF" id="PIRSF002162">
    <property type="entry name" value="Ribosomal_L6"/>
    <property type="match status" value="1"/>
</dbReference>
<dbReference type="InterPro" id="IPR000702">
    <property type="entry name" value="Ribosomal_uL6-like"/>
</dbReference>
<name>A0A5Q0UH56_9ARCH</name>
<feature type="domain" description="Large ribosomal subunit protein uL6 alpha-beta" evidence="6">
    <location>
        <begin position="92"/>
        <end position="165"/>
    </location>
</feature>
<evidence type="ECO:0000256" key="3">
    <source>
        <dbReference type="ARBA" id="ARBA00022980"/>
    </source>
</evidence>
<dbReference type="SUPFAM" id="SSF56053">
    <property type="entry name" value="Ribosomal protein L6"/>
    <property type="match status" value="2"/>
</dbReference>
<dbReference type="InterPro" id="IPR020040">
    <property type="entry name" value="Ribosomal_uL6_a/b-dom"/>
</dbReference>
<dbReference type="FunFam" id="3.90.930.12:FF:000008">
    <property type="entry name" value="50S ribosomal protein L6"/>
    <property type="match status" value="1"/>
</dbReference>
<dbReference type="PANTHER" id="PTHR11655">
    <property type="entry name" value="60S/50S RIBOSOMAL PROTEIN L6/L9"/>
    <property type="match status" value="1"/>
</dbReference>
<dbReference type="GO" id="GO:0002181">
    <property type="term" value="P:cytoplasmic translation"/>
    <property type="evidence" value="ECO:0007669"/>
    <property type="project" value="TreeGrafter"/>
</dbReference>
<dbReference type="AlphaFoldDB" id="A0A5Q0UH56"/>
<evidence type="ECO:0000256" key="5">
    <source>
        <dbReference type="ARBA" id="ARBA00035454"/>
    </source>
</evidence>
<protein>
    <recommendedName>
        <fullName evidence="5">50S ribosomal protein L6</fullName>
    </recommendedName>
</protein>
<gene>
    <name evidence="7" type="primary">rpl6p</name>
    <name evidence="7" type="ORF">LC1Nh_1100</name>
</gene>
<dbReference type="GO" id="GO:0019843">
    <property type="term" value="F:rRNA binding"/>
    <property type="evidence" value="ECO:0007669"/>
    <property type="project" value="UniProtKB-KW"/>
</dbReference>
<dbReference type="GeneID" id="42365499"/>
<accession>A0A5Q0UH56</accession>
<dbReference type="GO" id="GO:0022625">
    <property type="term" value="C:cytosolic large ribosomal subunit"/>
    <property type="evidence" value="ECO:0007669"/>
    <property type="project" value="TreeGrafter"/>
</dbReference>
<dbReference type="EMBL" id="CP040089">
    <property type="protein sequence ID" value="QGA80968.1"/>
    <property type="molecule type" value="Genomic_DNA"/>
</dbReference>
<evidence type="ECO:0000256" key="4">
    <source>
        <dbReference type="ARBA" id="ARBA00023274"/>
    </source>
</evidence>
<evidence type="ECO:0000313" key="8">
    <source>
        <dbReference type="Proteomes" id="UP000377803"/>
    </source>
</evidence>
<evidence type="ECO:0000313" key="7">
    <source>
        <dbReference type="EMBL" id="QGA80968.1"/>
    </source>
</evidence>
<proteinExistence type="predicted"/>
<dbReference type="Pfam" id="PF00347">
    <property type="entry name" value="Ribosomal_L6"/>
    <property type="match status" value="1"/>
</dbReference>
<evidence type="ECO:0000256" key="2">
    <source>
        <dbReference type="ARBA" id="ARBA00022884"/>
    </source>
</evidence>